<reference evidence="2" key="1">
    <citation type="journal article" date="2013" name="Environ. Microbiol.">
        <title>Seasonally variable intestinal metagenomes of the red palm weevil (Rhynchophorus ferrugineus).</title>
        <authorList>
            <person name="Jia S."/>
            <person name="Zhang X."/>
            <person name="Zhang G."/>
            <person name="Yin A."/>
            <person name="Zhang S."/>
            <person name="Li F."/>
            <person name="Wang L."/>
            <person name="Zhao D."/>
            <person name="Yun Q."/>
            <person name="Tala"/>
            <person name="Wang J."/>
            <person name="Sun G."/>
            <person name="Baabdullah M."/>
            <person name="Yu X."/>
            <person name="Hu S."/>
            <person name="Al-Mssallem I.S."/>
            <person name="Yu J."/>
        </authorList>
    </citation>
    <scope>NUCLEOTIDE SEQUENCE</scope>
</reference>
<dbReference type="InterPro" id="IPR001173">
    <property type="entry name" value="Glyco_trans_2-like"/>
</dbReference>
<evidence type="ECO:0000259" key="1">
    <source>
        <dbReference type="Pfam" id="PF00535"/>
    </source>
</evidence>
<dbReference type="CDD" id="cd00761">
    <property type="entry name" value="Glyco_tranf_GTA_type"/>
    <property type="match status" value="1"/>
</dbReference>
<dbReference type="Pfam" id="PF00535">
    <property type="entry name" value="Glycos_transf_2"/>
    <property type="match status" value="1"/>
</dbReference>
<feature type="domain" description="Glycosyltransferase 2-like" evidence="1">
    <location>
        <begin position="1"/>
        <end position="103"/>
    </location>
</feature>
<proteinExistence type="predicted"/>
<sequence length="169" mass="19387">NEGQEVARNLGLDKSTGDYITFVDADDWLDHDMITFLYQQILEDNSDFSACSAKLVYRDHVREAAEGFNGKTYVGDSELGFILANTGKMGIVVWGKLYKRDVFHGLRFSKVFRSGDVRMTYQILDRITRFSYSALPKYNYRQREGSHTHSDQRISTNLTVDSMSDMVKV</sequence>
<name>A0A060C8Y0_9BACI</name>
<feature type="non-terminal residue" evidence="2">
    <location>
        <position position="1"/>
    </location>
</feature>
<organism evidence="2">
    <name type="scientific">uncultured Bacillus sp</name>
    <dbReference type="NCBI Taxonomy" id="83428"/>
    <lineage>
        <taxon>Bacteria</taxon>
        <taxon>Bacillati</taxon>
        <taxon>Bacillota</taxon>
        <taxon>Bacilli</taxon>
        <taxon>Bacillales</taxon>
        <taxon>Bacillaceae</taxon>
        <taxon>Bacillus</taxon>
        <taxon>environmental samples</taxon>
    </lineage>
</organism>
<dbReference type="AlphaFoldDB" id="A0A060C8Y0"/>
<accession>A0A060C8Y0</accession>
<feature type="non-terminal residue" evidence="2">
    <location>
        <position position="169"/>
    </location>
</feature>
<dbReference type="Gene3D" id="3.90.550.10">
    <property type="entry name" value="Spore Coat Polysaccharide Biosynthesis Protein SpsA, Chain A"/>
    <property type="match status" value="1"/>
</dbReference>
<dbReference type="InterPro" id="IPR029044">
    <property type="entry name" value="Nucleotide-diphossugar_trans"/>
</dbReference>
<dbReference type="SUPFAM" id="SSF53448">
    <property type="entry name" value="Nucleotide-diphospho-sugar transferases"/>
    <property type="match status" value="1"/>
</dbReference>
<dbReference type="EMBL" id="KF125785">
    <property type="protein sequence ID" value="AIA93118.1"/>
    <property type="molecule type" value="Genomic_DNA"/>
</dbReference>
<evidence type="ECO:0000313" key="2">
    <source>
        <dbReference type="EMBL" id="AIA93118.1"/>
    </source>
</evidence>
<protein>
    <submittedName>
        <fullName evidence="2">Glycos_transf_2</fullName>
    </submittedName>
</protein>